<dbReference type="EMBL" id="JABWDY010014029">
    <property type="protein sequence ID" value="KAF5197912.1"/>
    <property type="molecule type" value="Genomic_DNA"/>
</dbReference>
<feature type="compositionally biased region" description="Basic and acidic residues" evidence="1">
    <location>
        <begin position="64"/>
        <end position="83"/>
    </location>
</feature>
<dbReference type="PANTHER" id="PTHR31499:SF80">
    <property type="entry name" value="HTH MYB-TYPE DOMAIN-CONTAINING PROTEIN"/>
    <property type="match status" value="1"/>
</dbReference>
<comment type="caution">
    <text evidence="3">The sequence shown here is derived from an EMBL/GenBank/DDBJ whole genome shotgun (WGS) entry which is preliminary data.</text>
</comment>
<feature type="region of interest" description="Disordered" evidence="1">
    <location>
        <begin position="64"/>
        <end position="104"/>
    </location>
</feature>
<dbReference type="AlphaFoldDB" id="A0A7J6WP52"/>
<dbReference type="Proteomes" id="UP000554482">
    <property type="component" value="Unassembled WGS sequence"/>
</dbReference>
<evidence type="ECO:0000313" key="4">
    <source>
        <dbReference type="Proteomes" id="UP000554482"/>
    </source>
</evidence>
<organism evidence="3 4">
    <name type="scientific">Thalictrum thalictroides</name>
    <name type="common">Rue-anemone</name>
    <name type="synonym">Anemone thalictroides</name>
    <dbReference type="NCBI Taxonomy" id="46969"/>
    <lineage>
        <taxon>Eukaryota</taxon>
        <taxon>Viridiplantae</taxon>
        <taxon>Streptophyta</taxon>
        <taxon>Embryophyta</taxon>
        <taxon>Tracheophyta</taxon>
        <taxon>Spermatophyta</taxon>
        <taxon>Magnoliopsida</taxon>
        <taxon>Ranunculales</taxon>
        <taxon>Ranunculaceae</taxon>
        <taxon>Thalictroideae</taxon>
        <taxon>Thalictrum</taxon>
    </lineage>
</organism>
<feature type="region of interest" description="Disordered" evidence="1">
    <location>
        <begin position="121"/>
        <end position="175"/>
    </location>
</feature>
<dbReference type="OrthoDB" id="1660006at2759"/>
<sequence length="175" mass="19320">NSEKRATTIEDISSLDLKTGIEITEALRMQMEVQRRLHEQLEIQRNLQLRIEEQGKYLQKMFEEQCKSSGDRQKASSSTRDETSAPLSDLKQQSPSKDELKASNDLAEVGTAVLESRATLVECSQKDRGNQKASNDGASGDFGADVNESTHSHSPPAKRSKVDDRAMSPANSALN</sequence>
<dbReference type="InterPro" id="IPR046955">
    <property type="entry name" value="PHR1-like"/>
</dbReference>
<dbReference type="Pfam" id="PF14379">
    <property type="entry name" value="Myb_CC_LHEQLE"/>
    <property type="match status" value="1"/>
</dbReference>
<protein>
    <submittedName>
        <fullName evidence="3">Phr1-like 1-like</fullName>
    </submittedName>
</protein>
<feature type="non-terminal residue" evidence="3">
    <location>
        <position position="1"/>
    </location>
</feature>
<name>A0A7J6WP52_THATH</name>
<accession>A0A7J6WP52</accession>
<evidence type="ECO:0000259" key="2">
    <source>
        <dbReference type="Pfam" id="PF14379"/>
    </source>
</evidence>
<dbReference type="InterPro" id="IPR025756">
    <property type="entry name" value="Myb_CC_LHEQLE"/>
</dbReference>
<proteinExistence type="predicted"/>
<reference evidence="3 4" key="1">
    <citation type="submission" date="2020-06" db="EMBL/GenBank/DDBJ databases">
        <title>Transcriptomic and genomic resources for Thalictrum thalictroides and T. hernandezii: Facilitating candidate gene discovery in an emerging model plant lineage.</title>
        <authorList>
            <person name="Arias T."/>
            <person name="Riano-Pachon D.M."/>
            <person name="Di Stilio V.S."/>
        </authorList>
    </citation>
    <scope>NUCLEOTIDE SEQUENCE [LARGE SCALE GENOMIC DNA]</scope>
    <source>
        <strain evidence="4">cv. WT478/WT964</strain>
        <tissue evidence="3">Leaves</tissue>
    </source>
</reference>
<gene>
    <name evidence="3" type="ORF">FRX31_012502</name>
</gene>
<evidence type="ECO:0000256" key="1">
    <source>
        <dbReference type="SAM" id="MobiDB-lite"/>
    </source>
</evidence>
<dbReference type="GO" id="GO:0003700">
    <property type="term" value="F:DNA-binding transcription factor activity"/>
    <property type="evidence" value="ECO:0007669"/>
    <property type="project" value="InterPro"/>
</dbReference>
<feature type="domain" description="MYB-CC type transcription factor LHEQLE-containing" evidence="2">
    <location>
        <begin position="21"/>
        <end position="67"/>
    </location>
</feature>
<evidence type="ECO:0000313" key="3">
    <source>
        <dbReference type="EMBL" id="KAF5197912.1"/>
    </source>
</evidence>
<dbReference type="PANTHER" id="PTHR31499">
    <property type="entry name" value="MYB FAMILY TRANSCRIPTION FACTOR PHL11"/>
    <property type="match status" value="1"/>
</dbReference>
<keyword evidence="4" id="KW-1185">Reference proteome</keyword>